<comment type="caution">
    <text evidence="8">The sequence shown here is derived from an EMBL/GenBank/DDBJ whole genome shotgun (WGS) entry which is preliminary data.</text>
</comment>
<keyword evidence="9" id="KW-1185">Reference proteome</keyword>
<feature type="transmembrane region" description="Helical" evidence="6">
    <location>
        <begin position="117"/>
        <end position="137"/>
    </location>
</feature>
<comment type="subcellular location">
    <subcellularLocation>
        <location evidence="1">Membrane</location>
        <topology evidence="1">Multi-pass membrane protein</topology>
    </subcellularLocation>
</comment>
<name>A0A0K9NJ44_ZOSMR</name>
<gene>
    <name evidence="8" type="ORF">ZOSMA_91G00570</name>
</gene>
<dbReference type="STRING" id="29655.A0A0K9NJ44"/>
<keyword evidence="5 6" id="KW-0472">Membrane</keyword>
<evidence type="ECO:0000256" key="6">
    <source>
        <dbReference type="SAM" id="Phobius"/>
    </source>
</evidence>
<evidence type="ECO:0000313" key="8">
    <source>
        <dbReference type="EMBL" id="KMZ56791.1"/>
    </source>
</evidence>
<feature type="transmembrane region" description="Helical" evidence="6">
    <location>
        <begin position="157"/>
        <end position="178"/>
    </location>
</feature>
<organism evidence="8 9">
    <name type="scientific">Zostera marina</name>
    <name type="common">Eelgrass</name>
    <dbReference type="NCBI Taxonomy" id="29655"/>
    <lineage>
        <taxon>Eukaryota</taxon>
        <taxon>Viridiplantae</taxon>
        <taxon>Streptophyta</taxon>
        <taxon>Embryophyta</taxon>
        <taxon>Tracheophyta</taxon>
        <taxon>Spermatophyta</taxon>
        <taxon>Magnoliopsida</taxon>
        <taxon>Liliopsida</taxon>
        <taxon>Zosteraceae</taxon>
        <taxon>Zostera</taxon>
    </lineage>
</organism>
<dbReference type="InterPro" id="IPR013057">
    <property type="entry name" value="AA_transpt_TM"/>
</dbReference>
<dbReference type="PANTHER" id="PTHR22950:SF698">
    <property type="entry name" value="AMINO ACID TRANSPORTER TRANSMEMBRANE DOMAIN-CONTAINING PROTEIN"/>
    <property type="match status" value="1"/>
</dbReference>
<evidence type="ECO:0000256" key="5">
    <source>
        <dbReference type="ARBA" id="ARBA00023136"/>
    </source>
</evidence>
<dbReference type="AlphaFoldDB" id="A0A0K9NJ44"/>
<dbReference type="GO" id="GO:0016020">
    <property type="term" value="C:membrane"/>
    <property type="evidence" value="ECO:0000318"/>
    <property type="project" value="GO_Central"/>
</dbReference>
<dbReference type="EMBL" id="LFYR01002138">
    <property type="protein sequence ID" value="KMZ56791.1"/>
    <property type="molecule type" value="Genomic_DNA"/>
</dbReference>
<dbReference type="OMA" id="DMKRKSQ"/>
<feature type="transmembrane region" description="Helical" evidence="6">
    <location>
        <begin position="308"/>
        <end position="332"/>
    </location>
</feature>
<evidence type="ECO:0000259" key="7">
    <source>
        <dbReference type="Pfam" id="PF01490"/>
    </source>
</evidence>
<feature type="transmembrane region" description="Helical" evidence="6">
    <location>
        <begin position="415"/>
        <end position="437"/>
    </location>
</feature>
<feature type="transmembrane region" description="Helical" evidence="6">
    <location>
        <begin position="381"/>
        <end position="403"/>
    </location>
</feature>
<reference evidence="9" key="1">
    <citation type="journal article" date="2016" name="Nature">
        <title>The genome of the seagrass Zostera marina reveals angiosperm adaptation to the sea.</title>
        <authorList>
            <person name="Olsen J.L."/>
            <person name="Rouze P."/>
            <person name="Verhelst B."/>
            <person name="Lin Y.-C."/>
            <person name="Bayer T."/>
            <person name="Collen J."/>
            <person name="Dattolo E."/>
            <person name="De Paoli E."/>
            <person name="Dittami S."/>
            <person name="Maumus F."/>
            <person name="Michel G."/>
            <person name="Kersting A."/>
            <person name="Lauritano C."/>
            <person name="Lohaus R."/>
            <person name="Toepel M."/>
            <person name="Tonon T."/>
            <person name="Vanneste K."/>
            <person name="Amirebrahimi M."/>
            <person name="Brakel J."/>
            <person name="Bostroem C."/>
            <person name="Chovatia M."/>
            <person name="Grimwood J."/>
            <person name="Jenkins J.W."/>
            <person name="Jueterbock A."/>
            <person name="Mraz A."/>
            <person name="Stam W.T."/>
            <person name="Tice H."/>
            <person name="Bornberg-Bauer E."/>
            <person name="Green P.J."/>
            <person name="Pearson G.A."/>
            <person name="Procaccini G."/>
            <person name="Duarte C.M."/>
            <person name="Schmutz J."/>
            <person name="Reusch T.B.H."/>
            <person name="Van de Peer Y."/>
        </authorList>
    </citation>
    <scope>NUCLEOTIDE SEQUENCE [LARGE SCALE GENOMIC DNA]</scope>
    <source>
        <strain evidence="9">cv. Finnish</strain>
    </source>
</reference>
<keyword evidence="3" id="KW-0029">Amino-acid transport</keyword>
<proteinExistence type="predicted"/>
<keyword evidence="4 6" id="KW-1133">Transmembrane helix</keyword>
<dbReference type="GO" id="GO:0003333">
    <property type="term" value="P:amino acid transmembrane transport"/>
    <property type="evidence" value="ECO:0000318"/>
    <property type="project" value="GO_Central"/>
</dbReference>
<feature type="domain" description="Amino acid transporter transmembrane" evidence="7">
    <location>
        <begin position="40"/>
        <end position="434"/>
    </location>
</feature>
<dbReference type="GO" id="GO:0015171">
    <property type="term" value="F:amino acid transmembrane transporter activity"/>
    <property type="evidence" value="ECO:0000318"/>
    <property type="project" value="GO_Central"/>
</dbReference>
<accession>A0A0K9NJ44</accession>
<evidence type="ECO:0000256" key="4">
    <source>
        <dbReference type="ARBA" id="ARBA00022989"/>
    </source>
</evidence>
<keyword evidence="3" id="KW-0813">Transport</keyword>
<evidence type="ECO:0000256" key="1">
    <source>
        <dbReference type="ARBA" id="ARBA00004141"/>
    </source>
</evidence>
<feature type="transmembrane region" description="Helical" evidence="6">
    <location>
        <begin position="263"/>
        <end position="288"/>
    </location>
</feature>
<feature type="transmembrane region" description="Helical" evidence="6">
    <location>
        <begin position="352"/>
        <end position="375"/>
    </location>
</feature>
<dbReference type="GO" id="GO:0031090">
    <property type="term" value="C:organelle membrane"/>
    <property type="evidence" value="ECO:0007669"/>
    <property type="project" value="UniProtKB-ARBA"/>
</dbReference>
<dbReference type="OrthoDB" id="655540at2759"/>
<keyword evidence="2 6" id="KW-0812">Transmembrane</keyword>
<evidence type="ECO:0000313" key="9">
    <source>
        <dbReference type="Proteomes" id="UP000036987"/>
    </source>
</evidence>
<sequence>MDAPLLHSNGQSEGNVSAEDLEKDIGCQGDDILPSFTNETSTLMTCLNGLNALFGIGLLSMPYALSEAGWLSLVPFLAIAVLCYYTGLLLKRCMDKDPNINTYPDVGEYAFGRKGKVTISVIMHLELYLVSVGFLILEAANLDKLFPNAKFEWKSPVGVVFELKGKSLFTILSAFCFLPSVWLKNMGSLGYVSAGGVFASFVMVCSVIWIGLSESVGIELVDMKVLDMAGLSSAMGLYFFCFCGHAVFPSLYTSMKYKHRFNFVLSICFFICSFNYIVMAIVGYLLYGDQVKSQITLNLPVEYFSTKVVIYTVLLNPLTRFALILSPVATFIEDKLLPSPSSSSWHPRRHRFSSFVVRSLLVMSTAVVALSIPFFAHVVSLIGSFMSITASVLFPCLCYMKIFRVNPRENCTFESLCLTAIVIGGIIATCLGTYTSFRDIFGKL</sequence>
<protein>
    <submittedName>
        <fullName evidence="8">Amino acid transporter</fullName>
    </submittedName>
</protein>
<feature type="transmembrane region" description="Helical" evidence="6">
    <location>
        <begin position="70"/>
        <end position="90"/>
    </location>
</feature>
<dbReference type="Pfam" id="PF01490">
    <property type="entry name" value="Aa_trans"/>
    <property type="match status" value="1"/>
</dbReference>
<dbReference type="PANTHER" id="PTHR22950">
    <property type="entry name" value="AMINO ACID TRANSPORTER"/>
    <property type="match status" value="1"/>
</dbReference>
<dbReference type="Proteomes" id="UP000036987">
    <property type="component" value="Unassembled WGS sequence"/>
</dbReference>
<feature type="transmembrane region" description="Helical" evidence="6">
    <location>
        <begin position="232"/>
        <end position="251"/>
    </location>
</feature>
<evidence type="ECO:0000256" key="3">
    <source>
        <dbReference type="ARBA" id="ARBA00022970"/>
    </source>
</evidence>
<feature type="transmembrane region" description="Helical" evidence="6">
    <location>
        <begin position="190"/>
        <end position="212"/>
    </location>
</feature>
<evidence type="ECO:0000256" key="2">
    <source>
        <dbReference type="ARBA" id="ARBA00022692"/>
    </source>
</evidence>